<dbReference type="Gene3D" id="1.10.1040.10">
    <property type="entry name" value="N-(1-d-carboxylethyl)-l-norvaline Dehydrogenase, domain 2"/>
    <property type="match status" value="1"/>
</dbReference>
<evidence type="ECO:0000256" key="2">
    <source>
        <dbReference type="ARBA" id="ARBA00023027"/>
    </source>
</evidence>
<evidence type="ECO:0000259" key="3">
    <source>
        <dbReference type="Pfam" id="PF01232"/>
    </source>
</evidence>
<keyword evidence="1" id="KW-0560">Oxidoreductase</keyword>
<evidence type="ECO:0000313" key="5">
    <source>
        <dbReference type="EMBL" id="MDG4717825.1"/>
    </source>
</evidence>
<dbReference type="PANTHER" id="PTHR30524">
    <property type="entry name" value="MANNITOL-1-PHOSPHATE 5-DEHYDROGENASE"/>
    <property type="match status" value="1"/>
</dbReference>
<dbReference type="InterPro" id="IPR036291">
    <property type="entry name" value="NAD(P)-bd_dom_sf"/>
</dbReference>
<dbReference type="Pfam" id="PF01232">
    <property type="entry name" value="Mannitol_dh"/>
    <property type="match status" value="1"/>
</dbReference>
<dbReference type="InterPro" id="IPR013118">
    <property type="entry name" value="Mannitol_DH_C"/>
</dbReference>
<dbReference type="SUPFAM" id="SSF48179">
    <property type="entry name" value="6-phosphogluconate dehydrogenase C-terminal domain-like"/>
    <property type="match status" value="1"/>
</dbReference>
<comment type="caution">
    <text evidence="5">The sequence shown here is derived from an EMBL/GenBank/DDBJ whole genome shotgun (WGS) entry which is preliminary data.</text>
</comment>
<name>A0ABT6G769_9PROT</name>
<dbReference type="Proteomes" id="UP001529180">
    <property type="component" value="Unassembled WGS sequence"/>
</dbReference>
<dbReference type="InterPro" id="IPR013328">
    <property type="entry name" value="6PGD_dom2"/>
</dbReference>
<evidence type="ECO:0000256" key="1">
    <source>
        <dbReference type="ARBA" id="ARBA00023002"/>
    </source>
</evidence>
<protein>
    <submittedName>
        <fullName evidence="5">Mannitol dehydrogenase family protein</fullName>
    </submittedName>
</protein>
<feature type="domain" description="Mannitol dehydrogenase C-terminal" evidence="4">
    <location>
        <begin position="235"/>
        <end position="336"/>
    </location>
</feature>
<evidence type="ECO:0000259" key="4">
    <source>
        <dbReference type="Pfam" id="PF08125"/>
    </source>
</evidence>
<accession>A0ABT6G769</accession>
<dbReference type="SUPFAM" id="SSF51735">
    <property type="entry name" value="NAD(P)-binding Rossmann-fold domains"/>
    <property type="match status" value="1"/>
</dbReference>
<proteinExistence type="predicted"/>
<dbReference type="EMBL" id="JARSBO010000001">
    <property type="protein sequence ID" value="MDG4717825.1"/>
    <property type="molecule type" value="Genomic_DNA"/>
</dbReference>
<dbReference type="RefSeq" id="WP_114104494.1">
    <property type="nucleotide sequence ID" value="NZ_JARSBO010000001.1"/>
</dbReference>
<dbReference type="Pfam" id="PF08125">
    <property type="entry name" value="Mannitol_dh_C"/>
    <property type="match status" value="1"/>
</dbReference>
<dbReference type="InterPro" id="IPR013131">
    <property type="entry name" value="Mannitol_DH_N"/>
</dbReference>
<keyword evidence="2" id="KW-0520">NAD</keyword>
<dbReference type="PANTHER" id="PTHR30524:SF0">
    <property type="entry name" value="ALTRONATE OXIDOREDUCTASE-RELATED"/>
    <property type="match status" value="1"/>
</dbReference>
<reference evidence="5 6" key="1">
    <citation type="submission" date="2023-03" db="EMBL/GenBank/DDBJ databases">
        <title>Strain FZY0004 represents a novel species in the genus Thalassospira isolated from seawater.</title>
        <authorList>
            <person name="Fu Z.-Y."/>
        </authorList>
    </citation>
    <scope>NUCLEOTIDE SEQUENCE [LARGE SCALE GENOMIC DNA]</scope>
    <source>
        <strain evidence="5 6">FZY0004</strain>
    </source>
</reference>
<dbReference type="Gene3D" id="3.40.50.720">
    <property type="entry name" value="NAD(P)-binding Rossmann-like Domain"/>
    <property type="match status" value="1"/>
</dbReference>
<organism evidence="5 6">
    <name type="scientific">Thalassospira aquimaris</name>
    <dbReference type="NCBI Taxonomy" id="3037796"/>
    <lineage>
        <taxon>Bacteria</taxon>
        <taxon>Pseudomonadati</taxon>
        <taxon>Pseudomonadota</taxon>
        <taxon>Alphaproteobacteria</taxon>
        <taxon>Rhodospirillales</taxon>
        <taxon>Thalassospiraceae</taxon>
        <taxon>Thalassospira</taxon>
    </lineage>
</organism>
<feature type="domain" description="Mannitol dehydrogenase N-terminal" evidence="3">
    <location>
        <begin position="4"/>
        <end position="218"/>
    </location>
</feature>
<evidence type="ECO:0000313" key="6">
    <source>
        <dbReference type="Proteomes" id="UP001529180"/>
    </source>
</evidence>
<gene>
    <name evidence="5" type="ORF">P7680_02390</name>
</gene>
<dbReference type="InterPro" id="IPR008927">
    <property type="entry name" value="6-PGluconate_DH-like_C_sf"/>
</dbReference>
<keyword evidence="6" id="KW-1185">Reference proteome</keyword>
<sequence length="364" mass="41120">MSIRIVQFGTSRFLQAHADLILSESSDHKIAMVETTGSAASKARIAAINEHNSFPIAVRGLRNGHEVNETLAVSSVQQGLSAREDYAQLRRIFVDDADYVISNTGDNGFKVPDRTNLSATGWSSFVELLTILLFERFSTNGRPVTLLPCELVTNNGLVLRNTVIELAKHNKPGDTDFLEWLEHQCLWMNSLVDRIVSEPLEPIGAVAEPYALWAIENQTGFVSPAHHEDLVIVDDLRPVARKKLHMLNLAHTLLAQKWIEEQRPKYETVYEILQDPSIFRWLDHLIKTEVVPAFAPDEANAAAYWDTCLERFQNPFLAHRISDIAQNHEAKVARRIESLWAWRSDLVFDGLRAAIRSLETGRHS</sequence>